<accession>A0AAJ7U901</accession>
<dbReference type="RefSeq" id="XP_032830880.1">
    <property type="nucleotide sequence ID" value="XM_032974989.1"/>
</dbReference>
<name>A0AAJ7U901_PETMA</name>
<evidence type="ECO:0000256" key="2">
    <source>
        <dbReference type="SAM" id="MobiDB-lite"/>
    </source>
</evidence>
<dbReference type="PANTHER" id="PTHR48251">
    <property type="entry name" value="COILED-COIL DOMAIN-CONTAINING PROTEIN 160"/>
    <property type="match status" value="1"/>
</dbReference>
<dbReference type="RefSeq" id="XP_032830881.1">
    <property type="nucleotide sequence ID" value="XM_032974990.1"/>
</dbReference>
<feature type="coiled-coil region" evidence="1">
    <location>
        <begin position="129"/>
        <end position="294"/>
    </location>
</feature>
<dbReference type="PANTHER" id="PTHR48251:SF1">
    <property type="entry name" value="COILED-COIL DOMAIN-CONTAINING PROTEIN 160"/>
    <property type="match status" value="1"/>
</dbReference>
<protein>
    <submittedName>
        <fullName evidence="4 5">Stress response protein NST1-like</fullName>
    </submittedName>
</protein>
<evidence type="ECO:0000313" key="5">
    <source>
        <dbReference type="RefSeq" id="XP_032830881.1"/>
    </source>
</evidence>
<dbReference type="Proteomes" id="UP001318040">
    <property type="component" value="Chromosome 55"/>
</dbReference>
<sequence length="326" mass="37014">MNPHTGRRRLNHWVEDLFPARYACTSEDLLGSGEPSTLLAAGEQARQSRALRLKDIYGTVFREQAEAAREARLKHIAGIIVREYPEESAARDDSAGSSRESEGRADGAGGVDVEELATEARCLWSEEDVAVLRRNAEEKNAQVRRLKSVLTVSEADRGELRARCERLEAALSESTRTGLAARQEADRRAMHCRQLECEVQKLQKSLGALQEVVSATQRQASQGRRDLHSARLQQQQLRARKQEIKSQLQKASQEFLLKEAELHGTMELRYKSSLAELQAELGRTREELQKERRARGRDLASLELLRRHFENLQAPRVDDCMKITHW</sequence>
<dbReference type="AlphaFoldDB" id="A0AAJ7U901"/>
<feature type="region of interest" description="Disordered" evidence="2">
    <location>
        <begin position="87"/>
        <end position="110"/>
    </location>
</feature>
<proteinExistence type="predicted"/>
<feature type="compositionally biased region" description="Basic and acidic residues" evidence="2">
    <location>
        <begin position="87"/>
        <end position="105"/>
    </location>
</feature>
<evidence type="ECO:0000256" key="1">
    <source>
        <dbReference type="SAM" id="Coils"/>
    </source>
</evidence>
<gene>
    <name evidence="4 5" type="primary">LOC116954458</name>
</gene>
<reference evidence="4 5" key="1">
    <citation type="submission" date="2025-04" db="UniProtKB">
        <authorList>
            <consortium name="RefSeq"/>
        </authorList>
    </citation>
    <scope>IDENTIFICATION</scope>
    <source>
        <tissue evidence="4 5">Sperm</tissue>
    </source>
</reference>
<keyword evidence="3" id="KW-1185">Reference proteome</keyword>
<dbReference type="KEGG" id="pmrn:116954458"/>
<evidence type="ECO:0000313" key="3">
    <source>
        <dbReference type="Proteomes" id="UP001318040"/>
    </source>
</evidence>
<organism evidence="3 4">
    <name type="scientific">Petromyzon marinus</name>
    <name type="common">Sea lamprey</name>
    <dbReference type="NCBI Taxonomy" id="7757"/>
    <lineage>
        <taxon>Eukaryota</taxon>
        <taxon>Metazoa</taxon>
        <taxon>Chordata</taxon>
        <taxon>Craniata</taxon>
        <taxon>Vertebrata</taxon>
        <taxon>Cyclostomata</taxon>
        <taxon>Hyperoartia</taxon>
        <taxon>Petromyzontiformes</taxon>
        <taxon>Petromyzontidae</taxon>
        <taxon>Petromyzon</taxon>
    </lineage>
</organism>
<evidence type="ECO:0000313" key="4">
    <source>
        <dbReference type="RefSeq" id="XP_032830880.1"/>
    </source>
</evidence>
<keyword evidence="1" id="KW-0175">Coiled coil</keyword>